<dbReference type="Proteomes" id="UP001318040">
    <property type="component" value="Chromosome 23"/>
</dbReference>
<feature type="repeat" description="ANK" evidence="13">
    <location>
        <begin position="472"/>
        <end position="504"/>
    </location>
</feature>
<feature type="transmembrane region" description="Helical" evidence="14">
    <location>
        <begin position="905"/>
        <end position="930"/>
    </location>
</feature>
<keyword evidence="10" id="KW-0325">Glycoprotein</keyword>
<keyword evidence="11" id="KW-0407">Ion channel</keyword>
<dbReference type="GO" id="GO:0005216">
    <property type="term" value="F:monoatomic ion channel activity"/>
    <property type="evidence" value="ECO:0007669"/>
    <property type="project" value="InterPro"/>
</dbReference>
<name>A0AAJ7TCJ4_PETMA</name>
<evidence type="ECO:0000256" key="12">
    <source>
        <dbReference type="ARBA" id="ARBA00036634"/>
    </source>
</evidence>
<gene>
    <name evidence="17" type="primary">TRPA1</name>
</gene>
<evidence type="ECO:0000256" key="14">
    <source>
        <dbReference type="SAM" id="Phobius"/>
    </source>
</evidence>
<keyword evidence="9 14" id="KW-0472">Membrane</keyword>
<dbReference type="InterPro" id="IPR005821">
    <property type="entry name" value="Ion_trans_dom"/>
</dbReference>
<feature type="repeat" description="ANK" evidence="13">
    <location>
        <begin position="440"/>
        <end position="465"/>
    </location>
</feature>
<keyword evidence="3" id="KW-0716">Sensory transduction</keyword>
<protein>
    <submittedName>
        <fullName evidence="17">Transient receptor potential cation channel subfamily A member 1</fullName>
    </submittedName>
</protein>
<keyword evidence="6 14" id="KW-1133">Transmembrane helix</keyword>
<keyword evidence="4 14" id="KW-0812">Transmembrane</keyword>
<dbReference type="PROSITE" id="PS50297">
    <property type="entry name" value="ANK_REP_REGION"/>
    <property type="match status" value="6"/>
</dbReference>
<dbReference type="SUPFAM" id="SSF48403">
    <property type="entry name" value="Ankyrin repeat"/>
    <property type="match status" value="2"/>
</dbReference>
<feature type="transmembrane region" description="Helical" evidence="14">
    <location>
        <begin position="738"/>
        <end position="755"/>
    </location>
</feature>
<evidence type="ECO:0000256" key="4">
    <source>
        <dbReference type="ARBA" id="ARBA00022692"/>
    </source>
</evidence>
<dbReference type="PANTHER" id="PTHR47143">
    <property type="entry name" value="TRANSIENT RECEPTOR POTENTIAL CATION CHANNEL PROTEIN PAINLESS"/>
    <property type="match status" value="1"/>
</dbReference>
<feature type="domain" description="Ion transport" evidence="15">
    <location>
        <begin position="739"/>
        <end position="939"/>
    </location>
</feature>
<dbReference type="KEGG" id="pmrn:116945229"/>
<dbReference type="RefSeq" id="XP_032815428.1">
    <property type="nucleotide sequence ID" value="XM_032959537.1"/>
</dbReference>
<dbReference type="InterPro" id="IPR002110">
    <property type="entry name" value="Ankyrin_rpt"/>
</dbReference>
<keyword evidence="7 13" id="KW-0040">ANK repeat</keyword>
<organism evidence="16 17">
    <name type="scientific">Petromyzon marinus</name>
    <name type="common">Sea lamprey</name>
    <dbReference type="NCBI Taxonomy" id="7757"/>
    <lineage>
        <taxon>Eukaryota</taxon>
        <taxon>Metazoa</taxon>
        <taxon>Chordata</taxon>
        <taxon>Craniata</taxon>
        <taxon>Vertebrata</taxon>
        <taxon>Cyclostomata</taxon>
        <taxon>Hyperoartia</taxon>
        <taxon>Petromyzontiformes</taxon>
        <taxon>Petromyzontidae</taxon>
        <taxon>Petromyzon</taxon>
    </lineage>
</organism>
<feature type="repeat" description="ANK" evidence="13">
    <location>
        <begin position="267"/>
        <end position="299"/>
    </location>
</feature>
<evidence type="ECO:0000313" key="17">
    <source>
        <dbReference type="RefSeq" id="XP_032815428.1"/>
    </source>
</evidence>
<dbReference type="Pfam" id="PF12796">
    <property type="entry name" value="Ank_2"/>
    <property type="match status" value="4"/>
</dbReference>
<evidence type="ECO:0000256" key="10">
    <source>
        <dbReference type="ARBA" id="ARBA00023180"/>
    </source>
</evidence>
<accession>A0AAJ7TCJ4</accession>
<dbReference type="PROSITE" id="PS50088">
    <property type="entry name" value="ANK_REPEAT"/>
    <property type="match status" value="7"/>
</dbReference>
<evidence type="ECO:0000256" key="6">
    <source>
        <dbReference type="ARBA" id="ARBA00022989"/>
    </source>
</evidence>
<evidence type="ECO:0000313" key="16">
    <source>
        <dbReference type="Proteomes" id="UP001318040"/>
    </source>
</evidence>
<dbReference type="SMART" id="SM00248">
    <property type="entry name" value="ANK"/>
    <property type="match status" value="14"/>
</dbReference>
<evidence type="ECO:0000256" key="11">
    <source>
        <dbReference type="ARBA" id="ARBA00023303"/>
    </source>
</evidence>
<evidence type="ECO:0000256" key="1">
    <source>
        <dbReference type="ARBA" id="ARBA00004141"/>
    </source>
</evidence>
<dbReference type="InterPro" id="IPR052076">
    <property type="entry name" value="TRP_cation_channel"/>
</dbReference>
<keyword evidence="2" id="KW-0813">Transport</keyword>
<dbReference type="PANTHER" id="PTHR47143:SF1">
    <property type="entry name" value="ION_TRANS DOMAIN-CONTAINING PROTEIN"/>
    <property type="match status" value="1"/>
</dbReference>
<keyword evidence="17" id="KW-0675">Receptor</keyword>
<feature type="repeat" description="ANK" evidence="13">
    <location>
        <begin position="197"/>
        <end position="229"/>
    </location>
</feature>
<feature type="transmembrane region" description="Helical" evidence="14">
    <location>
        <begin position="839"/>
        <end position="859"/>
    </location>
</feature>
<dbReference type="Gene3D" id="1.25.40.20">
    <property type="entry name" value="Ankyrin repeat-containing domain"/>
    <property type="match status" value="4"/>
</dbReference>
<evidence type="ECO:0000256" key="5">
    <source>
        <dbReference type="ARBA" id="ARBA00022737"/>
    </source>
</evidence>
<dbReference type="InterPro" id="IPR036770">
    <property type="entry name" value="Ankyrin_rpt-contain_sf"/>
</dbReference>
<evidence type="ECO:0000256" key="13">
    <source>
        <dbReference type="PROSITE-ProRule" id="PRU00023"/>
    </source>
</evidence>
<feature type="transmembrane region" description="Helical" evidence="14">
    <location>
        <begin position="798"/>
        <end position="819"/>
    </location>
</feature>
<evidence type="ECO:0000256" key="2">
    <source>
        <dbReference type="ARBA" id="ARBA00022448"/>
    </source>
</evidence>
<feature type="repeat" description="ANK" evidence="13">
    <location>
        <begin position="371"/>
        <end position="403"/>
    </location>
</feature>
<feature type="repeat" description="ANK" evidence="13">
    <location>
        <begin position="506"/>
        <end position="538"/>
    </location>
</feature>
<feature type="repeat" description="ANK" evidence="13">
    <location>
        <begin position="56"/>
        <end position="88"/>
    </location>
</feature>
<sequence length="1081" mass="121136">MRTSIIGIHTTACALCERSDPTGLSPPAHLVRNETELSLCIPSRPPRAVLNVTDDEGDTPLHVAAGSGQAEAVRLLLVLGANPNVLNLAQKAPLHVASELDLSDTVEALMSQARTDVDIEGVHGMTPVMVACSFDHPRSIAVLMDHGARMCKKSQLGFFPLHIAVMAGSTKSFQFMLRKAEEKGYMKETILNYADKSQNSTLHIAVHAGHLGIIRICLQSGARIDAKQNDESTPVHLACAQGAMDMVQLMFSMQDPQRESLKLRDAEEQTPLHKAAMFDHYELVEYLVREGAELDSLDREKRSPCLLATMRGAWRTVTTLLSLGANVSIQDIKGRNFLHVAVSQGGWLGNFGKDIFQREDIKALLEDKDTEGCTPLHYASKYGTIEALGGVLPLQASIHLKSKANKSPLHFAAEYGRLNSCAQLLRTARGSKLMNEGDGDGLTALHLAASNGHTRVVQLLLSRGALLLRDHQGRTSLHWAAVGGYTQTIKLLLETHRNLLNKTEEGGHTALHLCGREGHAATARLLLDEGAELMLNAEGFSCLNEAILNGHADVVLTMVTHQRCNELMTYFQKEDTTRSPMFQLINHMPDICKVVLDRCREESSVDRNSKEYWQTYNFHLLQCPINKRDTLKAENGKNLYEPLFSMNAMVRFNRVNLLTHPVCEQFLKMKWLSYGMKIYSLNLLVYMLGLVPLTYLVASSTADMHHGHDQHNGTTGGHGNTSAVDYNMPFKTFQRNKMNLTAMTMVLCTSVLGMIKEIIQIVQLAGKYFVELTNLLEWVLYSSCVVFVVPMMTGNAEAWTWSAGAVAVFLAWVNFLLYFRRFEFAGIYVVMLLEILRTLCHIVTIFFFLLLAFGLSFYVLMSRQVAFNTVSVSLMQAFVMMLGEMQYTDNFLTPFINQQLPFPELTCVMLVVFLILMPILLMNLMIGLAVGDIAEVQRNACLKRIAMQVELHTELEKKLPSWLLQCVDQVSITVYPNKCRRSMLVSIFSFGNRNMDVPGNENVPYQQLEMEMQKQKYRLKDISQALQRQQELLKLVVQKMEIVSEAERDEGDDVPSYSLAKRRLLSTRRSRWDSVIAAIKK</sequence>
<dbReference type="GeneID" id="116945229"/>
<keyword evidence="16" id="KW-1185">Reference proteome</keyword>
<keyword evidence="5" id="KW-0677">Repeat</keyword>
<evidence type="ECO:0000256" key="3">
    <source>
        <dbReference type="ARBA" id="ARBA00022606"/>
    </source>
</evidence>
<feature type="transmembrane region" description="Helical" evidence="14">
    <location>
        <begin position="678"/>
        <end position="698"/>
    </location>
</feature>
<comment type="subcellular location">
    <subcellularLocation>
        <location evidence="1">Membrane</location>
        <topology evidence="1">Multi-pass membrane protein</topology>
    </subcellularLocation>
</comment>
<keyword evidence="8" id="KW-0406">Ion transport</keyword>
<dbReference type="GO" id="GO:1902495">
    <property type="term" value="C:transmembrane transporter complex"/>
    <property type="evidence" value="ECO:0007669"/>
    <property type="project" value="TreeGrafter"/>
</dbReference>
<evidence type="ECO:0000259" key="15">
    <source>
        <dbReference type="Pfam" id="PF00520"/>
    </source>
</evidence>
<dbReference type="Pfam" id="PF00520">
    <property type="entry name" value="Ion_trans"/>
    <property type="match status" value="1"/>
</dbReference>
<dbReference type="AlphaFoldDB" id="A0AAJ7TCJ4"/>
<comment type="catalytic activity">
    <reaction evidence="12">
        <text>Ca(2+)(in) = Ca(2+)(out)</text>
        <dbReference type="Rhea" id="RHEA:29671"/>
        <dbReference type="ChEBI" id="CHEBI:29108"/>
    </reaction>
</comment>
<evidence type="ECO:0000256" key="8">
    <source>
        <dbReference type="ARBA" id="ARBA00023065"/>
    </source>
</evidence>
<dbReference type="CTD" id="8989"/>
<evidence type="ECO:0000256" key="7">
    <source>
        <dbReference type="ARBA" id="ARBA00023043"/>
    </source>
</evidence>
<evidence type="ECO:0000256" key="9">
    <source>
        <dbReference type="ARBA" id="ARBA00023136"/>
    </source>
</evidence>
<proteinExistence type="predicted"/>
<dbReference type="PRINTS" id="PR01415">
    <property type="entry name" value="ANKYRIN"/>
</dbReference>
<reference evidence="17" key="1">
    <citation type="submission" date="2025-08" db="UniProtKB">
        <authorList>
            <consortium name="RefSeq"/>
        </authorList>
    </citation>
    <scope>IDENTIFICATION</scope>
    <source>
        <tissue evidence="17">Sperm</tissue>
    </source>
</reference>